<protein>
    <submittedName>
        <fullName evidence="1">Maleylpyruvate isomerase N-terminal domain-containing protein</fullName>
    </submittedName>
</protein>
<dbReference type="RefSeq" id="WP_345581261.1">
    <property type="nucleotide sequence ID" value="NZ_BAABLV010000020.1"/>
</dbReference>
<reference evidence="2" key="1">
    <citation type="journal article" date="2019" name="Int. J. Syst. Evol. Microbiol.">
        <title>The Global Catalogue of Microorganisms (GCM) 10K type strain sequencing project: providing services to taxonomists for standard genome sequencing and annotation.</title>
        <authorList>
            <consortium name="The Broad Institute Genomics Platform"/>
            <consortium name="The Broad Institute Genome Sequencing Center for Infectious Disease"/>
            <person name="Wu L."/>
            <person name="Ma J."/>
        </authorList>
    </citation>
    <scope>NUCLEOTIDE SEQUENCE [LARGE SCALE GENOMIC DNA]</scope>
    <source>
        <strain evidence="2">JCM 19125</strain>
    </source>
</reference>
<dbReference type="InterPro" id="IPR034660">
    <property type="entry name" value="DinB/YfiT-like"/>
</dbReference>
<dbReference type="GO" id="GO:0016853">
    <property type="term" value="F:isomerase activity"/>
    <property type="evidence" value="ECO:0007669"/>
    <property type="project" value="UniProtKB-KW"/>
</dbReference>
<comment type="caution">
    <text evidence="1">The sequence shown here is derived from an EMBL/GenBank/DDBJ whole genome shotgun (WGS) entry which is preliminary data.</text>
</comment>
<gene>
    <name evidence="1" type="ORF">GCM10025789_14890</name>
</gene>
<dbReference type="EMBL" id="BAABLV010000020">
    <property type="protein sequence ID" value="GAA4897952.1"/>
    <property type="molecule type" value="Genomic_DNA"/>
</dbReference>
<evidence type="ECO:0000313" key="1">
    <source>
        <dbReference type="EMBL" id="GAA4897952.1"/>
    </source>
</evidence>
<name>A0ABP9FCI9_9ACTN</name>
<proteinExistence type="predicted"/>
<keyword evidence="2" id="KW-1185">Reference proteome</keyword>
<keyword evidence="1" id="KW-0413">Isomerase</keyword>
<organism evidence="1 2">
    <name type="scientific">Tessaracoccus lubricantis</name>
    <dbReference type="NCBI Taxonomy" id="545543"/>
    <lineage>
        <taxon>Bacteria</taxon>
        <taxon>Bacillati</taxon>
        <taxon>Actinomycetota</taxon>
        <taxon>Actinomycetes</taxon>
        <taxon>Propionibacteriales</taxon>
        <taxon>Propionibacteriaceae</taxon>
        <taxon>Tessaracoccus</taxon>
    </lineage>
</organism>
<sequence>MTEPNAPEAPVGDAKDWTWVTRRQCPECGFDPATVSTADLPELILGAAQRFEVAVERKGAEERPWPQTWSPIEYGQHVADVMSVMTQRLGLILDSEGAGAEFDDWDQDAAAVEKEYWKANGHATAVLIRERAEAAAKAWAEPQGDQWGWAGLRSNGSQFTAESLGLYFAHDLVHHLHDVAG</sequence>
<dbReference type="Gene3D" id="1.20.120.450">
    <property type="entry name" value="dinb family like domain"/>
    <property type="match status" value="1"/>
</dbReference>
<dbReference type="Proteomes" id="UP001501521">
    <property type="component" value="Unassembled WGS sequence"/>
</dbReference>
<dbReference type="SUPFAM" id="SSF109854">
    <property type="entry name" value="DinB/YfiT-like putative metalloenzymes"/>
    <property type="match status" value="1"/>
</dbReference>
<evidence type="ECO:0000313" key="2">
    <source>
        <dbReference type="Proteomes" id="UP001501521"/>
    </source>
</evidence>
<accession>A0ABP9FCI9</accession>